<protein>
    <recommendedName>
        <fullName evidence="4">Chaps-domain-containing protein</fullName>
    </recommendedName>
</protein>
<dbReference type="Pfam" id="PF09295">
    <property type="entry name" value="ChAPs"/>
    <property type="match status" value="1"/>
</dbReference>
<feature type="compositionally biased region" description="Basic and acidic residues" evidence="1">
    <location>
        <begin position="539"/>
        <end position="548"/>
    </location>
</feature>
<dbReference type="OrthoDB" id="434695at2759"/>
<feature type="region of interest" description="Disordered" evidence="1">
    <location>
        <begin position="445"/>
        <end position="464"/>
    </location>
</feature>
<dbReference type="InterPro" id="IPR011990">
    <property type="entry name" value="TPR-like_helical_dom_sf"/>
</dbReference>
<dbReference type="InterPro" id="IPR015374">
    <property type="entry name" value="ChAPs"/>
</dbReference>
<gene>
    <name evidence="2" type="ORF">D9756_008267</name>
</gene>
<reference evidence="2 3" key="1">
    <citation type="journal article" date="2020" name="ISME J.">
        <title>Uncovering the hidden diversity of litter-decomposition mechanisms in mushroom-forming fungi.</title>
        <authorList>
            <person name="Floudas D."/>
            <person name="Bentzer J."/>
            <person name="Ahren D."/>
            <person name="Johansson T."/>
            <person name="Persson P."/>
            <person name="Tunlid A."/>
        </authorList>
    </citation>
    <scope>NUCLEOTIDE SEQUENCE [LARGE SCALE GENOMIC DNA]</scope>
    <source>
        <strain evidence="2 3">CBS 146.42</strain>
    </source>
</reference>
<sequence>MAEATFKDVPELFEVELGEALTARTESLATFRELGPPDLCHVVKSTGKSGQREAGLLSLGSYHFVSGVDASSSASLAAYINSLTYAIEDNIAWFSKPAAWKVRNGCYCCFNAFSRVDVRVDVKIPGGVHPYVIDLRGERHEATPEIWQETYISALLRAILYSDDPNYYLDAYRKLDPITTPEGELRFLQTAEALFDKGWQVGSDPEIQVASIVSNHLTAGIMKYFGDSGRYQPAANLFEKIAAREPEVASLLARAYIGMNEEVKAVQIMSNAMKETPQSHTLLHVQCDFLRSKGRLEWALKLARQAVNCAPSEFVTWEKLTDLYIDLGQYESALLTLNSCPMFTFNGRDMHRSLPPSKVHLPFHRAIGEILPEKTKTEDDEADPALLRLPAPGLRGTWARAYSLLTRLVSQIGWDELLKTRSSVFVMEEEYRMQKAQADIHKPASATNTVNGNENGVVDGKNVPGGGGGGIVIYEDGSVSASASNRDSRRGHVGDDDNASTRAMLSPSTPNGPQSTLTVGEGEESSQQVPVIPTIRVSTESDRATREQEQDDQNTLVGPSSTENAQHVASGIEEVKENGVQGEERGSKSERDVGKSQVHELERPVQAAAPAGPGGEEKGGSVADVPPSPGAAEPFSFSNKRLCERWLDNLFMVLYEDLRVWTIFRAEVAHFKTQHVAYRKTGLEWEILGDLGLRLHHREEAKEAYQRCLDTSRYSSKPWLKLMQMYAEEGDIQRTIQTAIRVAAYQYAEYTEMTFPTHIARSFFKLGQLHGHAKIKYTLLSMGLPDPIKKIMESFSDYGAVFKVEGSDF</sequence>
<dbReference type="PANTHER" id="PTHR31975">
    <property type="entry name" value="BUD SITE SELECTION PROTEIN 7-RELATED"/>
    <property type="match status" value="1"/>
</dbReference>
<dbReference type="PANTHER" id="PTHR31975:SF1">
    <property type="entry name" value="BUD SITE SELECTION PROTEIN 7-RELATED"/>
    <property type="match status" value="1"/>
</dbReference>
<dbReference type="GO" id="GO:0006893">
    <property type="term" value="P:Golgi to plasma membrane transport"/>
    <property type="evidence" value="ECO:0007669"/>
    <property type="project" value="UniProtKB-ARBA"/>
</dbReference>
<feature type="compositionally biased region" description="Basic and acidic residues" evidence="1">
    <location>
        <begin position="486"/>
        <end position="495"/>
    </location>
</feature>
<proteinExistence type="predicted"/>
<dbReference type="Gene3D" id="1.25.40.10">
    <property type="entry name" value="Tetratricopeptide repeat domain"/>
    <property type="match status" value="2"/>
</dbReference>
<dbReference type="FunFam" id="1.25.40.10:FF:000149">
    <property type="entry name" value="Clathrin-coated vesiclec protein (Bud7)"/>
    <property type="match status" value="1"/>
</dbReference>
<keyword evidence="3" id="KW-1185">Reference proteome</keyword>
<feature type="region of interest" description="Disordered" evidence="1">
    <location>
        <begin position="479"/>
        <end position="630"/>
    </location>
</feature>
<dbReference type="GO" id="GO:0034044">
    <property type="term" value="C:exomer complex"/>
    <property type="evidence" value="ECO:0007669"/>
    <property type="project" value="TreeGrafter"/>
</dbReference>
<dbReference type="Proteomes" id="UP000559027">
    <property type="component" value="Unassembled WGS sequence"/>
</dbReference>
<evidence type="ECO:0000313" key="2">
    <source>
        <dbReference type="EMBL" id="KAF5351203.1"/>
    </source>
</evidence>
<feature type="compositionally biased region" description="Basic and acidic residues" evidence="1">
    <location>
        <begin position="573"/>
        <end position="603"/>
    </location>
</feature>
<organism evidence="2 3">
    <name type="scientific">Leucocoprinus leucothites</name>
    <dbReference type="NCBI Taxonomy" id="201217"/>
    <lineage>
        <taxon>Eukaryota</taxon>
        <taxon>Fungi</taxon>
        <taxon>Dikarya</taxon>
        <taxon>Basidiomycota</taxon>
        <taxon>Agaricomycotina</taxon>
        <taxon>Agaricomycetes</taxon>
        <taxon>Agaricomycetidae</taxon>
        <taxon>Agaricales</taxon>
        <taxon>Agaricineae</taxon>
        <taxon>Agaricaceae</taxon>
        <taxon>Leucocoprinus</taxon>
    </lineage>
</organism>
<feature type="compositionally biased region" description="Low complexity" evidence="1">
    <location>
        <begin position="448"/>
        <end position="462"/>
    </location>
</feature>
<name>A0A8H5D1U8_9AGAR</name>
<comment type="caution">
    <text evidence="2">The sequence shown here is derived from an EMBL/GenBank/DDBJ whole genome shotgun (WGS) entry which is preliminary data.</text>
</comment>
<feature type="compositionally biased region" description="Polar residues" evidence="1">
    <location>
        <begin position="500"/>
        <end position="518"/>
    </location>
</feature>
<dbReference type="SUPFAM" id="SSF48452">
    <property type="entry name" value="TPR-like"/>
    <property type="match status" value="1"/>
</dbReference>
<evidence type="ECO:0000313" key="3">
    <source>
        <dbReference type="Proteomes" id="UP000559027"/>
    </source>
</evidence>
<dbReference type="AlphaFoldDB" id="A0A8H5D1U8"/>
<dbReference type="EMBL" id="JAACJO010000013">
    <property type="protein sequence ID" value="KAF5351203.1"/>
    <property type="molecule type" value="Genomic_DNA"/>
</dbReference>
<feature type="compositionally biased region" description="Polar residues" evidence="1">
    <location>
        <begin position="553"/>
        <end position="567"/>
    </location>
</feature>
<accession>A0A8H5D1U8</accession>
<evidence type="ECO:0000256" key="1">
    <source>
        <dbReference type="SAM" id="MobiDB-lite"/>
    </source>
</evidence>
<evidence type="ECO:0008006" key="4">
    <source>
        <dbReference type="Google" id="ProtNLM"/>
    </source>
</evidence>